<gene>
    <name evidence="1" type="ORF">A2557_12405</name>
</gene>
<reference evidence="1 2" key="1">
    <citation type="journal article" date="2016" name="Nat. Commun.">
        <title>Thousands of microbial genomes shed light on interconnected biogeochemical processes in an aquifer system.</title>
        <authorList>
            <person name="Anantharaman K."/>
            <person name="Brown C.T."/>
            <person name="Hug L.A."/>
            <person name="Sharon I."/>
            <person name="Castelle C.J."/>
            <person name="Probst A.J."/>
            <person name="Thomas B.C."/>
            <person name="Singh A."/>
            <person name="Wilkins M.J."/>
            <person name="Karaoz U."/>
            <person name="Brodie E.L."/>
            <person name="Williams K.H."/>
            <person name="Hubbard S.S."/>
            <person name="Banfield J.F."/>
        </authorList>
    </citation>
    <scope>NUCLEOTIDE SEQUENCE [LARGE SCALE GENOMIC DNA]</scope>
</reference>
<comment type="caution">
    <text evidence="1">The sequence shown here is derived from an EMBL/GenBank/DDBJ whole genome shotgun (WGS) entry which is preliminary data.</text>
</comment>
<name>A0A1F6GMP8_9PROT</name>
<proteinExistence type="predicted"/>
<dbReference type="Proteomes" id="UP000177583">
    <property type="component" value="Unassembled WGS sequence"/>
</dbReference>
<dbReference type="AlphaFoldDB" id="A0A1F6GMP8"/>
<organism evidence="1 2">
    <name type="scientific">Candidatus Lambdaproteobacteria bacterium RIFOXYD2_FULL_56_26</name>
    <dbReference type="NCBI Taxonomy" id="1817773"/>
    <lineage>
        <taxon>Bacteria</taxon>
        <taxon>Pseudomonadati</taxon>
        <taxon>Pseudomonadota</taxon>
        <taxon>Candidatus Lambdaproteobacteria</taxon>
    </lineage>
</organism>
<sequence length="211" mass="24293">MPQNQLALSVERFLSPPAEKMGRLRGSASPLGYQWTTETGAMAFTRRGLGPLRFEEPPDRERLRCFAQTNGRHKSNGHSCFLKRNTTFPPKSPQLGQKTVFPREQDLPVHLPSLHQRLSQFLVQILAQVQSDPGTLPEIARTLRQTLEQEGINLPEIEAFNQIRRVRDFSRLLSSLSRRMEIPYRVELAFSLVHQFERNHSEVLTPKQRQS</sequence>
<evidence type="ECO:0000313" key="1">
    <source>
        <dbReference type="EMBL" id="OGG99395.1"/>
    </source>
</evidence>
<accession>A0A1F6GMP8</accession>
<dbReference type="EMBL" id="MFNF01000057">
    <property type="protein sequence ID" value="OGG99395.1"/>
    <property type="molecule type" value="Genomic_DNA"/>
</dbReference>
<protein>
    <submittedName>
        <fullName evidence="1">Uncharacterized protein</fullName>
    </submittedName>
</protein>
<evidence type="ECO:0000313" key="2">
    <source>
        <dbReference type="Proteomes" id="UP000177583"/>
    </source>
</evidence>